<dbReference type="PANTHER" id="PTHR13016:SF0">
    <property type="entry name" value="AMME SYNDROME CANDIDATE GENE 1 PROTEIN"/>
    <property type="match status" value="1"/>
</dbReference>
<gene>
    <name evidence="2" type="ORF">DCMF_22945</name>
</gene>
<dbReference type="NCBIfam" id="TIGR04335">
    <property type="entry name" value="AmmeMemoSam_A"/>
    <property type="match status" value="1"/>
</dbReference>
<dbReference type="NCBIfam" id="TIGR00296">
    <property type="entry name" value="TIGR00296 family protein"/>
    <property type="match status" value="1"/>
</dbReference>
<dbReference type="OrthoDB" id="159752at2"/>
<name>A0A3G1KXT7_FORW1</name>
<dbReference type="Proteomes" id="UP000323521">
    <property type="component" value="Chromosome"/>
</dbReference>
<proteinExistence type="predicted"/>
<dbReference type="Gene3D" id="3.30.700.20">
    <property type="entry name" value="Hypothetical protein ph0010, domain 1"/>
    <property type="match status" value="1"/>
</dbReference>
<dbReference type="SUPFAM" id="SSF143447">
    <property type="entry name" value="AMMECR1-like"/>
    <property type="match status" value="1"/>
</dbReference>
<dbReference type="AlphaFoldDB" id="A0A3G1KXT7"/>
<protein>
    <submittedName>
        <fullName evidence="2">AMMECR1 domain-containing protein</fullName>
    </submittedName>
</protein>
<evidence type="ECO:0000313" key="2">
    <source>
        <dbReference type="EMBL" id="ATW27230.1"/>
    </source>
</evidence>
<dbReference type="SUPFAM" id="SSF53213">
    <property type="entry name" value="LigB-like"/>
    <property type="match status" value="1"/>
</dbReference>
<dbReference type="InterPro" id="IPR023473">
    <property type="entry name" value="AMMECR1"/>
</dbReference>
<dbReference type="InterPro" id="IPR027485">
    <property type="entry name" value="AMMECR1_N"/>
</dbReference>
<dbReference type="InterPro" id="IPR004183">
    <property type="entry name" value="Xdiol_dOase_suB"/>
</dbReference>
<feature type="domain" description="AMMECR1" evidence="1">
    <location>
        <begin position="298"/>
        <end position="467"/>
    </location>
</feature>
<evidence type="ECO:0000259" key="1">
    <source>
        <dbReference type="PROSITE" id="PS51112"/>
    </source>
</evidence>
<dbReference type="Pfam" id="PF02900">
    <property type="entry name" value="LigB"/>
    <property type="match status" value="1"/>
</dbReference>
<sequence length="467" mass="51028">MSILCGLISPHPPIVVPEVGGEESRQVIDTASALAKASLGIKQLDPEVLIFVTPHGTVFQDAVAVSAVSALRGGLERFGARHTQFEYANDTELAEEIIRTAVKKGIPAVALDHELAKEYGASLQLDHGITVPLYFLNKAGVACPIVPVSMGFLPFEELYQFGTGIREAVERLGRRAVFVASGDLSHRLTKDAPAGFHPRGQEYDLLLGDLLRKQDIEGILKMDPGLIECAGECGIRSFIIMLGAFDGYRLKIDVLSYEGPFGVGYLVAQVTPEEFSPDRQLAEKLFHERRSVVKHLRAGESEPVALARRALEEYIKSGSIISPPEKLNGVQKQRAGVFVSLKKHGQLRGCIGTIEPTQDSVAQEIIQNALSAGTRDPRFHAVTLRELDDLTYSVDVLHPAEAISGLEELDPKRYGVIVKSGRKSGLLLPNLEGIDSAEEQVEIARNKAGIRPGEPIELERFEVVRYY</sequence>
<dbReference type="PROSITE" id="PS51112">
    <property type="entry name" value="AMMECR1"/>
    <property type="match status" value="1"/>
</dbReference>
<dbReference type="Gene3D" id="3.40.830.10">
    <property type="entry name" value="LigB-like"/>
    <property type="match status" value="1"/>
</dbReference>
<evidence type="ECO:0000313" key="3">
    <source>
        <dbReference type="Proteomes" id="UP000323521"/>
    </source>
</evidence>
<dbReference type="GO" id="GO:0008198">
    <property type="term" value="F:ferrous iron binding"/>
    <property type="evidence" value="ECO:0007669"/>
    <property type="project" value="InterPro"/>
</dbReference>
<dbReference type="Pfam" id="PF01871">
    <property type="entry name" value="AMMECR1"/>
    <property type="match status" value="1"/>
</dbReference>
<reference evidence="2 3" key="1">
    <citation type="submission" date="2016-10" db="EMBL/GenBank/DDBJ databases">
        <title>Complete Genome Sequence of Peptococcaceae strain DCMF.</title>
        <authorList>
            <person name="Edwards R.J."/>
            <person name="Holland S.I."/>
            <person name="Deshpande N.P."/>
            <person name="Wong Y.K."/>
            <person name="Ertan H."/>
            <person name="Manefield M."/>
            <person name="Russell T.L."/>
            <person name="Lee M.J."/>
        </authorList>
    </citation>
    <scope>NUCLEOTIDE SEQUENCE [LARGE SCALE GENOMIC DNA]</scope>
    <source>
        <strain evidence="2 3">DCMF</strain>
    </source>
</reference>
<dbReference type="CDD" id="cd07951">
    <property type="entry name" value="ED_3B_N_AMMECR1"/>
    <property type="match status" value="1"/>
</dbReference>
<dbReference type="EMBL" id="CP017634">
    <property type="protein sequence ID" value="ATW27230.1"/>
    <property type="molecule type" value="Genomic_DNA"/>
</dbReference>
<dbReference type="InterPro" id="IPR027623">
    <property type="entry name" value="AmmeMemoSam_A"/>
</dbReference>
<organism evidence="2 3">
    <name type="scientific">Formimonas warabiya</name>
    <dbReference type="NCBI Taxonomy" id="1761012"/>
    <lineage>
        <taxon>Bacteria</taxon>
        <taxon>Bacillati</taxon>
        <taxon>Bacillota</taxon>
        <taxon>Clostridia</taxon>
        <taxon>Eubacteriales</taxon>
        <taxon>Peptococcaceae</taxon>
        <taxon>Candidatus Formimonas</taxon>
    </lineage>
</organism>
<dbReference type="KEGG" id="fwa:DCMF_22945"/>
<dbReference type="NCBIfam" id="TIGR04336">
    <property type="entry name" value="AmmeMemoSam_B"/>
    <property type="match status" value="1"/>
</dbReference>
<dbReference type="InterPro" id="IPR036071">
    <property type="entry name" value="AMMECR1_dom_sf"/>
</dbReference>
<dbReference type="InterPro" id="IPR002733">
    <property type="entry name" value="AMMECR1_domain"/>
</dbReference>
<dbReference type="RefSeq" id="WP_148136579.1">
    <property type="nucleotide sequence ID" value="NZ_CP017634.1"/>
</dbReference>
<dbReference type="PANTHER" id="PTHR13016">
    <property type="entry name" value="AMMECR1 HOMOLOG"/>
    <property type="match status" value="1"/>
</dbReference>
<accession>A0A3G1KXT7</accession>
<dbReference type="GO" id="GO:0016702">
    <property type="term" value="F:oxidoreductase activity, acting on single donors with incorporation of molecular oxygen, incorporation of two atoms of oxygen"/>
    <property type="evidence" value="ECO:0007669"/>
    <property type="project" value="UniProtKB-ARBA"/>
</dbReference>
<keyword evidence="3" id="KW-1185">Reference proteome</keyword>